<keyword evidence="3" id="KW-1185">Reference proteome</keyword>
<organism evidence="2 3">
    <name type="scientific">Microbacterium barkeri</name>
    <dbReference type="NCBI Taxonomy" id="33917"/>
    <lineage>
        <taxon>Bacteria</taxon>
        <taxon>Bacillati</taxon>
        <taxon>Actinomycetota</taxon>
        <taxon>Actinomycetes</taxon>
        <taxon>Micrococcales</taxon>
        <taxon>Microbacteriaceae</taxon>
        <taxon>Microbacterium</taxon>
    </lineage>
</organism>
<keyword evidence="2" id="KW-0378">Hydrolase</keyword>
<dbReference type="Proteomes" id="UP001142462">
    <property type="component" value="Unassembled WGS sequence"/>
</dbReference>
<sequence length="257" mass="26443">MDTVTSADGTPIAFRTLGDGPTVVIVNGALSTAADASGLAEALAASGLRAVTWDRRARGDSGDARDSAPERESEDLAAVIEAEGGDAAVLGHSSGAVLALFAASLGVPIRRLFLSEPPLHAGEPAPHDLPDRLQALVDDGALEDAVATFQVEGVGLPREMVEGMRARGALTLLAPLAQSTVYDARLVRDAGGPTAAMLEVGQPIVILRGEQTFPVLVEAADRLAAARPDAELVVVPESVMHRPDPAATARIVAERMG</sequence>
<evidence type="ECO:0000259" key="1">
    <source>
        <dbReference type="Pfam" id="PF12697"/>
    </source>
</evidence>
<evidence type="ECO:0000313" key="3">
    <source>
        <dbReference type="Proteomes" id="UP001142462"/>
    </source>
</evidence>
<dbReference type="RefSeq" id="WP_271174497.1">
    <property type="nucleotide sequence ID" value="NZ_BSEJ01000018.1"/>
</dbReference>
<feature type="domain" description="AB hydrolase-1" evidence="1">
    <location>
        <begin position="23"/>
        <end position="249"/>
    </location>
</feature>
<dbReference type="Pfam" id="PF12697">
    <property type="entry name" value="Abhydrolase_6"/>
    <property type="match status" value="1"/>
</dbReference>
<protein>
    <submittedName>
        <fullName evidence="2">Alpha/beta hydrolase</fullName>
    </submittedName>
</protein>
<name>A0A9W6LY18_9MICO</name>
<dbReference type="InterPro" id="IPR000073">
    <property type="entry name" value="AB_hydrolase_1"/>
</dbReference>
<evidence type="ECO:0000313" key="2">
    <source>
        <dbReference type="EMBL" id="GLJ62818.1"/>
    </source>
</evidence>
<gene>
    <name evidence="2" type="ORF">GCM10017576_29490</name>
</gene>
<proteinExistence type="predicted"/>
<dbReference type="InterPro" id="IPR029058">
    <property type="entry name" value="AB_hydrolase_fold"/>
</dbReference>
<accession>A0A9W6LY18</accession>
<reference evidence="2" key="1">
    <citation type="journal article" date="2014" name="Int. J. Syst. Evol. Microbiol.">
        <title>Complete genome sequence of Corynebacterium casei LMG S-19264T (=DSM 44701T), isolated from a smear-ripened cheese.</title>
        <authorList>
            <consortium name="US DOE Joint Genome Institute (JGI-PGF)"/>
            <person name="Walter F."/>
            <person name="Albersmeier A."/>
            <person name="Kalinowski J."/>
            <person name="Ruckert C."/>
        </authorList>
    </citation>
    <scope>NUCLEOTIDE SEQUENCE</scope>
    <source>
        <strain evidence="2">VKM Ac-1020</strain>
    </source>
</reference>
<comment type="caution">
    <text evidence="2">The sequence shown here is derived from an EMBL/GenBank/DDBJ whole genome shotgun (WGS) entry which is preliminary data.</text>
</comment>
<dbReference type="EMBL" id="BSEJ01000018">
    <property type="protein sequence ID" value="GLJ62818.1"/>
    <property type="molecule type" value="Genomic_DNA"/>
</dbReference>
<dbReference type="Gene3D" id="3.40.50.1820">
    <property type="entry name" value="alpha/beta hydrolase"/>
    <property type="match status" value="1"/>
</dbReference>
<dbReference type="GO" id="GO:0016787">
    <property type="term" value="F:hydrolase activity"/>
    <property type="evidence" value="ECO:0007669"/>
    <property type="project" value="UniProtKB-KW"/>
</dbReference>
<reference evidence="2" key="2">
    <citation type="submission" date="2023-01" db="EMBL/GenBank/DDBJ databases">
        <authorList>
            <person name="Sun Q."/>
            <person name="Evtushenko L."/>
        </authorList>
    </citation>
    <scope>NUCLEOTIDE SEQUENCE</scope>
    <source>
        <strain evidence="2">VKM Ac-1020</strain>
    </source>
</reference>
<dbReference type="AlphaFoldDB" id="A0A9W6LY18"/>
<dbReference type="SUPFAM" id="SSF53474">
    <property type="entry name" value="alpha/beta-Hydrolases"/>
    <property type="match status" value="1"/>
</dbReference>